<dbReference type="OrthoDB" id="574440at2"/>
<protein>
    <submittedName>
        <fullName evidence="1">Uncharacterized protein</fullName>
    </submittedName>
</protein>
<sequence>MTQEPKLPDLEKVKQTSAKMKEICNKADAGILVLDSLIAQLEEQIHSSPLYRYRLNRAKQLLNMKPDTSEDTEVCS</sequence>
<evidence type="ECO:0000313" key="1">
    <source>
        <dbReference type="EMBL" id="OKH31974.1"/>
    </source>
</evidence>
<gene>
    <name evidence="1" type="ORF">NIES2119_27505</name>
</gene>
<dbReference type="Proteomes" id="UP000185860">
    <property type="component" value="Unassembled WGS sequence"/>
</dbReference>
<dbReference type="RefSeq" id="WP_073596684.1">
    <property type="nucleotide sequence ID" value="NZ_MRCE01000044.1"/>
</dbReference>
<organism evidence="1 2">
    <name type="scientific">[Phormidium ambiguum] IAM M-71</name>
    <dbReference type="NCBI Taxonomy" id="454136"/>
    <lineage>
        <taxon>Bacteria</taxon>
        <taxon>Bacillati</taxon>
        <taxon>Cyanobacteriota</taxon>
        <taxon>Cyanophyceae</taxon>
        <taxon>Oscillatoriophycideae</taxon>
        <taxon>Aerosakkonematales</taxon>
        <taxon>Aerosakkonemataceae</taxon>
        <taxon>Floridanema</taxon>
    </lineage>
</organism>
<dbReference type="STRING" id="454136.NIES2119_27505"/>
<evidence type="ECO:0000313" key="2">
    <source>
        <dbReference type="Proteomes" id="UP000185860"/>
    </source>
</evidence>
<accession>A0A1U7I6P1</accession>
<dbReference type="AlphaFoldDB" id="A0A1U7I6P1"/>
<reference evidence="1 2" key="1">
    <citation type="submission" date="2016-11" db="EMBL/GenBank/DDBJ databases">
        <title>Draft Genome Sequences of Nine Cyanobacterial Strains from Diverse Habitats.</title>
        <authorList>
            <person name="Zhu T."/>
            <person name="Hou S."/>
            <person name="Lu X."/>
            <person name="Hess W.R."/>
        </authorList>
    </citation>
    <scope>NUCLEOTIDE SEQUENCE [LARGE SCALE GENOMIC DNA]</scope>
    <source>
        <strain evidence="1 2">IAM M-71</strain>
    </source>
</reference>
<name>A0A1U7I6P1_9CYAN</name>
<proteinExistence type="predicted"/>
<dbReference type="EMBL" id="MRCE01000044">
    <property type="protein sequence ID" value="OKH31974.1"/>
    <property type="molecule type" value="Genomic_DNA"/>
</dbReference>
<comment type="caution">
    <text evidence="1">The sequence shown here is derived from an EMBL/GenBank/DDBJ whole genome shotgun (WGS) entry which is preliminary data.</text>
</comment>